<protein>
    <recommendedName>
        <fullName evidence="4">Pilus assembly protein PilW</fullName>
    </recommendedName>
</protein>
<evidence type="ECO:0000256" key="1">
    <source>
        <dbReference type="SAM" id="Phobius"/>
    </source>
</evidence>
<dbReference type="Pfam" id="PF16074">
    <property type="entry name" value="PilW"/>
    <property type="match status" value="1"/>
</dbReference>
<dbReference type="InterPro" id="IPR012902">
    <property type="entry name" value="N_methyl_site"/>
</dbReference>
<accession>A0ABQ5XV41</accession>
<comment type="caution">
    <text evidence="2">The sequence shown here is derived from an EMBL/GenBank/DDBJ whole genome shotgun (WGS) entry which is preliminary data.</text>
</comment>
<evidence type="ECO:0008006" key="4">
    <source>
        <dbReference type="Google" id="ProtNLM"/>
    </source>
</evidence>
<dbReference type="Pfam" id="PF07963">
    <property type="entry name" value="N_methyl"/>
    <property type="match status" value="1"/>
</dbReference>
<feature type="transmembrane region" description="Helical" evidence="1">
    <location>
        <begin position="12"/>
        <end position="33"/>
    </location>
</feature>
<evidence type="ECO:0000313" key="2">
    <source>
        <dbReference type="EMBL" id="GLQ94637.1"/>
    </source>
</evidence>
<reference evidence="3" key="1">
    <citation type="journal article" date="2019" name="Int. J. Syst. Evol. Microbiol.">
        <title>The Global Catalogue of Microorganisms (GCM) 10K type strain sequencing project: providing services to taxonomists for standard genome sequencing and annotation.</title>
        <authorList>
            <consortium name="The Broad Institute Genomics Platform"/>
            <consortium name="The Broad Institute Genome Sequencing Center for Infectious Disease"/>
            <person name="Wu L."/>
            <person name="Ma J."/>
        </authorList>
    </citation>
    <scope>NUCLEOTIDE SEQUENCE [LARGE SCALE GENOMIC DNA]</scope>
    <source>
        <strain evidence="3">NBRC 111980</strain>
    </source>
</reference>
<keyword evidence="3" id="KW-1185">Reference proteome</keyword>
<sequence length="247" mass="26653">MHRHNQRGLSLISLMIALLIGSFLLAGLFTVWFQTRTTFKTQNQLAQVQDNQRMALIILGNAIQTAGYYPVSANYGGSPPTPLYTQSNVFTVLSPFTVAGQTIYGTHPSTGNDTLEVRFMADTTQGNTLDCLGQSDTAKTLVTNLFQIDGNNNLTCSVNGQAAQKIVPNVQSFVVYYGVSTTQDSSVSEYLTADQVTAGTLWASVQSVNLQLKFTNPLYGQSGVPGQSNSPTLPQVTRIVSLTQTAQ</sequence>
<keyword evidence="1" id="KW-0472">Membrane</keyword>
<keyword evidence="1" id="KW-1133">Transmembrane helix</keyword>
<dbReference type="Proteomes" id="UP001156670">
    <property type="component" value="Unassembled WGS sequence"/>
</dbReference>
<organism evidence="2 3">
    <name type="scientific">Dyella acidisoli</name>
    <dbReference type="NCBI Taxonomy" id="1867834"/>
    <lineage>
        <taxon>Bacteria</taxon>
        <taxon>Pseudomonadati</taxon>
        <taxon>Pseudomonadota</taxon>
        <taxon>Gammaproteobacteria</taxon>
        <taxon>Lysobacterales</taxon>
        <taxon>Rhodanobacteraceae</taxon>
        <taxon>Dyella</taxon>
    </lineage>
</organism>
<dbReference type="InterPro" id="IPR032092">
    <property type="entry name" value="PilW"/>
</dbReference>
<name>A0ABQ5XV41_9GAMM</name>
<proteinExistence type="predicted"/>
<keyword evidence="1" id="KW-0812">Transmembrane</keyword>
<gene>
    <name evidence="2" type="ORF">GCM10007901_35890</name>
</gene>
<dbReference type="EMBL" id="BSOB01000046">
    <property type="protein sequence ID" value="GLQ94637.1"/>
    <property type="molecule type" value="Genomic_DNA"/>
</dbReference>
<evidence type="ECO:0000313" key="3">
    <source>
        <dbReference type="Proteomes" id="UP001156670"/>
    </source>
</evidence>